<dbReference type="EMBL" id="CP111028">
    <property type="protein sequence ID" value="WAR30533.1"/>
    <property type="molecule type" value="Genomic_DNA"/>
</dbReference>
<proteinExistence type="predicted"/>
<evidence type="ECO:0000313" key="1">
    <source>
        <dbReference type="EMBL" id="WAR30533.1"/>
    </source>
</evidence>
<sequence>MPVEVVFGHSAGSFMKTGAEDTAGSEPDMPVEVVSGKSMGSLNEAGAGKTVDSESDMPVEVVFGHSAGSLMKSRKQGGAKCTTPSLVPCPSPLSSPFEGSSHFGTTPLFSSARRNKLADESLHTKRDGKRPYWFNRRLMYDCSDCRYSTETVRAIRRHAFAHQLAKNVTCDICQITFISSRSRK</sequence>
<organism evidence="1 2">
    <name type="scientific">Mya arenaria</name>
    <name type="common">Soft-shell clam</name>
    <dbReference type="NCBI Taxonomy" id="6604"/>
    <lineage>
        <taxon>Eukaryota</taxon>
        <taxon>Metazoa</taxon>
        <taxon>Spiralia</taxon>
        <taxon>Lophotrochozoa</taxon>
        <taxon>Mollusca</taxon>
        <taxon>Bivalvia</taxon>
        <taxon>Autobranchia</taxon>
        <taxon>Heteroconchia</taxon>
        <taxon>Euheterodonta</taxon>
        <taxon>Imparidentia</taxon>
        <taxon>Neoheterodontei</taxon>
        <taxon>Myida</taxon>
        <taxon>Myoidea</taxon>
        <taxon>Myidae</taxon>
        <taxon>Mya</taxon>
    </lineage>
</organism>
<keyword evidence="2" id="KW-1185">Reference proteome</keyword>
<evidence type="ECO:0008006" key="3">
    <source>
        <dbReference type="Google" id="ProtNLM"/>
    </source>
</evidence>
<accession>A0ABY7GBB0</accession>
<reference evidence="1" key="1">
    <citation type="submission" date="2022-11" db="EMBL/GenBank/DDBJ databases">
        <title>Centuries of genome instability and evolution in soft-shell clam transmissible cancer (bioRxiv).</title>
        <authorList>
            <person name="Hart S.F.M."/>
            <person name="Yonemitsu M.A."/>
            <person name="Giersch R.M."/>
            <person name="Beal B.F."/>
            <person name="Arriagada G."/>
            <person name="Davis B.W."/>
            <person name="Ostrander E.A."/>
            <person name="Goff S.P."/>
            <person name="Metzger M.J."/>
        </authorList>
    </citation>
    <scope>NUCLEOTIDE SEQUENCE</scope>
    <source>
        <strain evidence="1">MELC-2E11</strain>
        <tissue evidence="1">Siphon/mantle</tissue>
    </source>
</reference>
<evidence type="ECO:0000313" key="2">
    <source>
        <dbReference type="Proteomes" id="UP001164746"/>
    </source>
</evidence>
<name>A0ABY7GBB0_MYAAR</name>
<protein>
    <recommendedName>
        <fullName evidence="3">C2H2-type domain-containing protein</fullName>
    </recommendedName>
</protein>
<feature type="non-terminal residue" evidence="1">
    <location>
        <position position="184"/>
    </location>
</feature>
<dbReference type="Proteomes" id="UP001164746">
    <property type="component" value="Chromosome 17"/>
</dbReference>
<gene>
    <name evidence="1" type="ORF">MAR_033075</name>
</gene>